<dbReference type="SMART" id="SM01322">
    <property type="entry name" value="YaeQ"/>
    <property type="match status" value="1"/>
</dbReference>
<dbReference type="InterPro" id="IPR011335">
    <property type="entry name" value="Restrct_endonuc-II-like"/>
</dbReference>
<keyword evidence="2" id="KW-1185">Reference proteome</keyword>
<sequence>MALPSTIYRAGIELADLDRGIFETLQTTVARHPSETEERLVARLLAYALFYEPDLSFTKGICAGDEPDLWAKGGDGRVTLWVEVGLPDPERLVKASRHAGRVALLASGASLPRWEEQHRATLAAIPTLTVTGIEQGFIDRLVARLQRSIAWSLTVTEGVLYLTVAGETLETVLQHR</sequence>
<evidence type="ECO:0008006" key="3">
    <source>
        <dbReference type="Google" id="ProtNLM"/>
    </source>
</evidence>
<organism evidence="1 2">
    <name type="scientific">Geobacter pickeringii</name>
    <dbReference type="NCBI Taxonomy" id="345632"/>
    <lineage>
        <taxon>Bacteria</taxon>
        <taxon>Pseudomonadati</taxon>
        <taxon>Thermodesulfobacteriota</taxon>
        <taxon>Desulfuromonadia</taxon>
        <taxon>Geobacterales</taxon>
        <taxon>Geobacteraceae</taxon>
        <taxon>Geobacter</taxon>
    </lineage>
</organism>
<proteinExistence type="predicted"/>
<dbReference type="PIRSF" id="PIRSF011484">
    <property type="entry name" value="YaeQ"/>
    <property type="match status" value="1"/>
</dbReference>
<accession>A0A0B5B6X1</accession>
<dbReference type="Gene3D" id="3.10.640.10">
    <property type="entry name" value="Restriction endonuclease-like alpha-beta roll domain"/>
    <property type="match status" value="1"/>
</dbReference>
<dbReference type="InterPro" id="IPR009822">
    <property type="entry name" value="YaeQ"/>
</dbReference>
<dbReference type="PANTHER" id="PTHR38784:SF1">
    <property type="entry name" value="SUCROSE PHOSPHORYLASE"/>
    <property type="match status" value="1"/>
</dbReference>
<evidence type="ECO:0000313" key="1">
    <source>
        <dbReference type="EMBL" id="AJE02268.1"/>
    </source>
</evidence>
<dbReference type="OrthoDB" id="5293309at2"/>
<dbReference type="SUPFAM" id="SSF52980">
    <property type="entry name" value="Restriction endonuclease-like"/>
    <property type="match status" value="1"/>
</dbReference>
<dbReference type="EMBL" id="CP009788">
    <property type="protein sequence ID" value="AJE02268.1"/>
    <property type="molecule type" value="Genomic_DNA"/>
</dbReference>
<dbReference type="STRING" id="345632.GPICK_01755"/>
<protein>
    <recommendedName>
        <fullName evidence="3">YaeQ family protein</fullName>
    </recommendedName>
</protein>
<dbReference type="HOGENOM" id="CLU_096741_0_0_7"/>
<dbReference type="KEGG" id="gpi:GPICK_01755"/>
<dbReference type="Pfam" id="PF07152">
    <property type="entry name" value="YaeQ"/>
    <property type="match status" value="1"/>
</dbReference>
<name>A0A0B5B6X1_9BACT</name>
<dbReference type="PANTHER" id="PTHR38784">
    <property type="entry name" value="SUCROSE PHOSPHORYLASE"/>
    <property type="match status" value="1"/>
</dbReference>
<dbReference type="RefSeq" id="WP_039740002.1">
    <property type="nucleotide sequence ID" value="NZ_CP009788.1"/>
</dbReference>
<evidence type="ECO:0000313" key="2">
    <source>
        <dbReference type="Proteomes" id="UP000057609"/>
    </source>
</evidence>
<dbReference type="AlphaFoldDB" id="A0A0B5B6X1"/>
<reference evidence="1 2" key="1">
    <citation type="journal article" date="2015" name="Genome Announc.">
        <title>Complete Genome of Geobacter pickeringii G13T, a Metal-Reducing Isolate from Sedimentary Kaolin Deposits.</title>
        <authorList>
            <person name="Badalamenti J.P."/>
            <person name="Bond D.R."/>
        </authorList>
    </citation>
    <scope>NUCLEOTIDE SEQUENCE [LARGE SCALE GENOMIC DNA]</scope>
    <source>
        <strain evidence="1 2">G13</strain>
    </source>
</reference>
<gene>
    <name evidence="1" type="ORF">GPICK_01755</name>
</gene>
<dbReference type="Proteomes" id="UP000057609">
    <property type="component" value="Chromosome"/>
</dbReference>
<dbReference type="InterPro" id="IPR038590">
    <property type="entry name" value="YaeQ_sf"/>
</dbReference>